<evidence type="ECO:0000313" key="1">
    <source>
        <dbReference type="EMBL" id="MPN48017.1"/>
    </source>
</evidence>
<proteinExistence type="predicted"/>
<accession>A0A645I9J8</accession>
<dbReference type="AlphaFoldDB" id="A0A645I9J8"/>
<comment type="caution">
    <text evidence="1">The sequence shown here is derived from an EMBL/GenBank/DDBJ whole genome shotgun (WGS) entry which is preliminary data.</text>
</comment>
<organism evidence="1">
    <name type="scientific">bioreactor metagenome</name>
    <dbReference type="NCBI Taxonomy" id="1076179"/>
    <lineage>
        <taxon>unclassified sequences</taxon>
        <taxon>metagenomes</taxon>
        <taxon>ecological metagenomes</taxon>
    </lineage>
</organism>
<sequence length="84" mass="9283">MAELEQQIPVQTYLAVEVSVECAGGNACQLCDIRNIRAVIPPLVYELGSGRKNVVECLNALLGSWNLQQIVHILLHSKRRAIKS</sequence>
<dbReference type="EMBL" id="VSSQ01109955">
    <property type="protein sequence ID" value="MPN48017.1"/>
    <property type="molecule type" value="Genomic_DNA"/>
</dbReference>
<gene>
    <name evidence="1" type="ORF">SDC9_195621</name>
</gene>
<name>A0A645I9J8_9ZZZZ</name>
<reference evidence="1" key="1">
    <citation type="submission" date="2019-08" db="EMBL/GenBank/DDBJ databases">
        <authorList>
            <person name="Kucharzyk K."/>
            <person name="Murdoch R.W."/>
            <person name="Higgins S."/>
            <person name="Loffler F."/>
        </authorList>
    </citation>
    <scope>NUCLEOTIDE SEQUENCE</scope>
</reference>
<protein>
    <submittedName>
        <fullName evidence="1">Uncharacterized protein</fullName>
    </submittedName>
</protein>